<proteinExistence type="predicted"/>
<protein>
    <submittedName>
        <fullName evidence="2">Uncharacterized protein</fullName>
    </submittedName>
</protein>
<feature type="compositionally biased region" description="Basic and acidic residues" evidence="1">
    <location>
        <begin position="73"/>
        <end position="88"/>
    </location>
</feature>
<accession>A0AAN9SLQ8</accession>
<organism evidence="2 3">
    <name type="scientific">Psophocarpus tetragonolobus</name>
    <name type="common">Winged bean</name>
    <name type="synonym">Dolichos tetragonolobus</name>
    <dbReference type="NCBI Taxonomy" id="3891"/>
    <lineage>
        <taxon>Eukaryota</taxon>
        <taxon>Viridiplantae</taxon>
        <taxon>Streptophyta</taxon>
        <taxon>Embryophyta</taxon>
        <taxon>Tracheophyta</taxon>
        <taxon>Spermatophyta</taxon>
        <taxon>Magnoliopsida</taxon>
        <taxon>eudicotyledons</taxon>
        <taxon>Gunneridae</taxon>
        <taxon>Pentapetalae</taxon>
        <taxon>rosids</taxon>
        <taxon>fabids</taxon>
        <taxon>Fabales</taxon>
        <taxon>Fabaceae</taxon>
        <taxon>Papilionoideae</taxon>
        <taxon>50 kb inversion clade</taxon>
        <taxon>NPAAA clade</taxon>
        <taxon>indigoferoid/millettioid clade</taxon>
        <taxon>Phaseoleae</taxon>
        <taxon>Psophocarpus</taxon>
    </lineage>
</organism>
<dbReference type="AlphaFoldDB" id="A0AAN9SLQ8"/>
<sequence length="88" mass="9484">MKGPTEVENNLFINSSKEQGARIGDADQNLTMDLGMYLDLPPMTNPSLNSGGELYEVSIGQAVVEVGLNDSSSRGDHGRVVRKLMETS</sequence>
<feature type="region of interest" description="Disordered" evidence="1">
    <location>
        <begin position="1"/>
        <end position="23"/>
    </location>
</feature>
<feature type="compositionally biased region" description="Polar residues" evidence="1">
    <location>
        <begin position="7"/>
        <end position="18"/>
    </location>
</feature>
<evidence type="ECO:0000256" key="1">
    <source>
        <dbReference type="SAM" id="MobiDB-lite"/>
    </source>
</evidence>
<dbReference type="EMBL" id="JAYMYS010000004">
    <property type="protein sequence ID" value="KAK7395567.1"/>
    <property type="molecule type" value="Genomic_DNA"/>
</dbReference>
<feature type="region of interest" description="Disordered" evidence="1">
    <location>
        <begin position="69"/>
        <end position="88"/>
    </location>
</feature>
<evidence type="ECO:0000313" key="2">
    <source>
        <dbReference type="EMBL" id="KAK7395567.1"/>
    </source>
</evidence>
<gene>
    <name evidence="2" type="ORF">VNO78_16129</name>
</gene>
<evidence type="ECO:0000313" key="3">
    <source>
        <dbReference type="Proteomes" id="UP001386955"/>
    </source>
</evidence>
<name>A0AAN9SLQ8_PSOTE</name>
<dbReference type="Proteomes" id="UP001386955">
    <property type="component" value="Unassembled WGS sequence"/>
</dbReference>
<comment type="caution">
    <text evidence="2">The sequence shown here is derived from an EMBL/GenBank/DDBJ whole genome shotgun (WGS) entry which is preliminary data.</text>
</comment>
<reference evidence="2 3" key="1">
    <citation type="submission" date="2024-01" db="EMBL/GenBank/DDBJ databases">
        <title>The genomes of 5 underutilized Papilionoideae crops provide insights into root nodulation and disease resistanc.</title>
        <authorList>
            <person name="Jiang F."/>
        </authorList>
    </citation>
    <scope>NUCLEOTIDE SEQUENCE [LARGE SCALE GENOMIC DNA]</scope>
    <source>
        <strain evidence="2">DUOXIRENSHENG_FW03</strain>
        <tissue evidence="2">Leaves</tissue>
    </source>
</reference>
<keyword evidence="3" id="KW-1185">Reference proteome</keyword>